<dbReference type="CDD" id="cd06557">
    <property type="entry name" value="KPHMT-like"/>
    <property type="match status" value="1"/>
</dbReference>
<dbReference type="EC" id="2.1.2.11" evidence="8"/>
<keyword evidence="8 11" id="KW-0460">Magnesium</keyword>
<feature type="active site" description="Proton acceptor" evidence="8 9">
    <location>
        <position position="189"/>
    </location>
</feature>
<dbReference type="EMBL" id="FTNU01000011">
    <property type="protein sequence ID" value="SIR97104.1"/>
    <property type="molecule type" value="Genomic_DNA"/>
</dbReference>
<dbReference type="GO" id="GO:0005737">
    <property type="term" value="C:cytoplasm"/>
    <property type="evidence" value="ECO:0007669"/>
    <property type="project" value="UniProtKB-SubCell"/>
</dbReference>
<dbReference type="Pfam" id="PF02548">
    <property type="entry name" value="Pantoate_transf"/>
    <property type="match status" value="1"/>
</dbReference>
<evidence type="ECO:0000256" key="4">
    <source>
        <dbReference type="ARBA" id="ARBA00022655"/>
    </source>
</evidence>
<feature type="binding site" evidence="8 11">
    <location>
        <position position="53"/>
    </location>
    <ligand>
        <name>Mg(2+)</name>
        <dbReference type="ChEBI" id="CHEBI:18420"/>
    </ligand>
</feature>
<evidence type="ECO:0000256" key="5">
    <source>
        <dbReference type="ARBA" id="ARBA00022679"/>
    </source>
</evidence>
<keyword evidence="6 8" id="KW-0479">Metal-binding</keyword>
<comment type="pathway">
    <text evidence="1 8">Cofactor biosynthesis; (R)-pantothenate biosynthesis; (R)-pantoate from 3-methyl-2-oxobutanoate: step 1/2.</text>
</comment>
<dbReference type="AlphaFoldDB" id="A0A1N7F9X5"/>
<comment type="subunit">
    <text evidence="3 8">Homodecamer; pentamer of dimers.</text>
</comment>
<feature type="binding site" evidence="8 10">
    <location>
        <position position="92"/>
    </location>
    <ligand>
        <name>3-methyl-2-oxobutanoate</name>
        <dbReference type="ChEBI" id="CHEBI:11851"/>
    </ligand>
</feature>
<feature type="binding site" evidence="8 11">
    <location>
        <position position="122"/>
    </location>
    <ligand>
        <name>Mg(2+)</name>
        <dbReference type="ChEBI" id="CHEBI:18420"/>
    </ligand>
</feature>
<comment type="catalytic activity">
    <reaction evidence="8">
        <text>(6R)-5,10-methylene-5,6,7,8-tetrahydrofolate + 3-methyl-2-oxobutanoate + H2O = 2-dehydropantoate + (6S)-5,6,7,8-tetrahydrofolate</text>
        <dbReference type="Rhea" id="RHEA:11824"/>
        <dbReference type="ChEBI" id="CHEBI:11561"/>
        <dbReference type="ChEBI" id="CHEBI:11851"/>
        <dbReference type="ChEBI" id="CHEBI:15377"/>
        <dbReference type="ChEBI" id="CHEBI:15636"/>
        <dbReference type="ChEBI" id="CHEBI:57453"/>
        <dbReference type="EC" id="2.1.2.11"/>
    </reaction>
</comment>
<keyword evidence="8" id="KW-0963">Cytoplasm</keyword>
<dbReference type="Gene3D" id="3.20.20.60">
    <property type="entry name" value="Phosphoenolpyruvate-binding domains"/>
    <property type="match status" value="1"/>
</dbReference>
<dbReference type="SUPFAM" id="SSF51621">
    <property type="entry name" value="Phosphoenolpyruvate/pyruvate domain"/>
    <property type="match status" value="1"/>
</dbReference>
<evidence type="ECO:0000256" key="10">
    <source>
        <dbReference type="PIRSR" id="PIRSR000388-2"/>
    </source>
</evidence>
<dbReference type="GO" id="GO:0003864">
    <property type="term" value="F:3-methyl-2-oxobutanoate hydroxymethyltransferase activity"/>
    <property type="evidence" value="ECO:0007669"/>
    <property type="project" value="UniProtKB-UniRule"/>
</dbReference>
<evidence type="ECO:0000313" key="13">
    <source>
        <dbReference type="Proteomes" id="UP000187495"/>
    </source>
</evidence>
<name>A0A1N7F9X5_9GAMM</name>
<evidence type="ECO:0000256" key="11">
    <source>
        <dbReference type="PIRSR" id="PIRSR000388-3"/>
    </source>
</evidence>
<evidence type="ECO:0000256" key="8">
    <source>
        <dbReference type="HAMAP-Rule" id="MF_00156"/>
    </source>
</evidence>
<dbReference type="GO" id="GO:0000287">
    <property type="term" value="F:magnesium ion binding"/>
    <property type="evidence" value="ECO:0007669"/>
    <property type="project" value="TreeGrafter"/>
</dbReference>
<feature type="binding site" evidence="8 11">
    <location>
        <position position="92"/>
    </location>
    <ligand>
        <name>Mg(2+)</name>
        <dbReference type="ChEBI" id="CHEBI:18420"/>
    </ligand>
</feature>
<dbReference type="FunFam" id="3.20.20.60:FF:000003">
    <property type="entry name" value="3-methyl-2-oxobutanoate hydroxymethyltransferase"/>
    <property type="match status" value="1"/>
</dbReference>
<comment type="cofactor">
    <cofactor evidence="8 11">
        <name>Mg(2+)</name>
        <dbReference type="ChEBI" id="CHEBI:18420"/>
    </cofactor>
    <text evidence="8 11">Binds 1 Mg(2+) ion per subunit.</text>
</comment>
<evidence type="ECO:0000256" key="9">
    <source>
        <dbReference type="PIRSR" id="PIRSR000388-1"/>
    </source>
</evidence>
<organism evidence="12 13">
    <name type="scientific">Moraxella cuniculi DSM 21768</name>
    <dbReference type="NCBI Taxonomy" id="1122245"/>
    <lineage>
        <taxon>Bacteria</taxon>
        <taxon>Pseudomonadati</taxon>
        <taxon>Pseudomonadota</taxon>
        <taxon>Gammaproteobacteria</taxon>
        <taxon>Moraxellales</taxon>
        <taxon>Moraxellaceae</taxon>
        <taxon>Moraxella</taxon>
    </lineage>
</organism>
<feature type="binding site" evidence="8 10">
    <location>
        <position position="120"/>
    </location>
    <ligand>
        <name>3-methyl-2-oxobutanoate</name>
        <dbReference type="ChEBI" id="CHEBI:11851"/>
    </ligand>
</feature>
<keyword evidence="4 8" id="KW-0566">Pantothenate biosynthesis</keyword>
<dbReference type="NCBIfam" id="NF001452">
    <property type="entry name" value="PRK00311.1"/>
    <property type="match status" value="1"/>
</dbReference>
<evidence type="ECO:0000256" key="2">
    <source>
        <dbReference type="ARBA" id="ARBA00008676"/>
    </source>
</evidence>
<dbReference type="HAMAP" id="MF_00156">
    <property type="entry name" value="PanB"/>
    <property type="match status" value="1"/>
</dbReference>
<feature type="binding site" evidence="8 10">
    <location>
        <begin position="53"/>
        <end position="54"/>
    </location>
    <ligand>
        <name>3-methyl-2-oxobutanoate</name>
        <dbReference type="ChEBI" id="CHEBI:11851"/>
    </ligand>
</feature>
<dbReference type="GO" id="GO:0015940">
    <property type="term" value="P:pantothenate biosynthetic process"/>
    <property type="evidence" value="ECO:0007669"/>
    <property type="project" value="UniProtKB-UniRule"/>
</dbReference>
<sequence>MTYLADKPTAPITLATLNKYKAAGEKFSCLTCYDASFAAMMQAADIDTILVGDSLGMVVQGQSSTLPVTVADMAYHTANVARANTHALIMTDLPFMSYATLDDAIASSRAVMQAGAQMVKIEGGRNLVPIIKTLADHGVPTCVHLGLTPQSVNVLGGYKVQGRTDEAAQKLLDDCQAVVDAGAAVLLLECVPADLARTITERFAVPVIGIGAGVDTDGQVLVMHDMLGVYTRKPAKFVKDFLTDGNNHSRSIQGAFELYHQSVKNKNFPTDAHSF</sequence>
<dbReference type="PANTHER" id="PTHR20881">
    <property type="entry name" value="3-METHYL-2-OXOBUTANOATE HYDROXYMETHYLTRANSFERASE"/>
    <property type="match status" value="1"/>
</dbReference>
<dbReference type="NCBIfam" id="TIGR00222">
    <property type="entry name" value="panB"/>
    <property type="match status" value="1"/>
</dbReference>
<dbReference type="InterPro" id="IPR015813">
    <property type="entry name" value="Pyrv/PenolPyrv_kinase-like_dom"/>
</dbReference>
<dbReference type="InterPro" id="IPR003700">
    <property type="entry name" value="Pantoate_hydroxy_MeTrfase"/>
</dbReference>
<comment type="similarity">
    <text evidence="2 8">Belongs to the PanB family.</text>
</comment>
<dbReference type="RefSeq" id="WP_076555556.1">
    <property type="nucleotide sequence ID" value="NZ_FTNU01000011.1"/>
</dbReference>
<evidence type="ECO:0000256" key="6">
    <source>
        <dbReference type="ARBA" id="ARBA00022723"/>
    </source>
</evidence>
<gene>
    <name evidence="8" type="primary">panB</name>
    <name evidence="12" type="ORF">SAMN02745664_11126</name>
</gene>
<reference evidence="13" key="1">
    <citation type="submission" date="2017-01" db="EMBL/GenBank/DDBJ databases">
        <authorList>
            <person name="Varghese N."/>
            <person name="Submissions S."/>
        </authorList>
    </citation>
    <scope>NUCLEOTIDE SEQUENCE [LARGE SCALE GENOMIC DNA]</scope>
    <source>
        <strain evidence="13">DSM 21768</strain>
    </source>
</reference>
<dbReference type="PIRSF" id="PIRSF000388">
    <property type="entry name" value="Pantoate_hydroxy_MeTrfase"/>
    <property type="match status" value="1"/>
</dbReference>
<dbReference type="PANTHER" id="PTHR20881:SF0">
    <property type="entry name" value="3-METHYL-2-OXOBUTANOATE HYDROXYMETHYLTRANSFERASE"/>
    <property type="match status" value="1"/>
</dbReference>
<accession>A0A1N7F9X5</accession>
<evidence type="ECO:0000313" key="12">
    <source>
        <dbReference type="EMBL" id="SIR97104.1"/>
    </source>
</evidence>
<dbReference type="GO" id="GO:0008168">
    <property type="term" value="F:methyltransferase activity"/>
    <property type="evidence" value="ECO:0007669"/>
    <property type="project" value="UniProtKB-KW"/>
</dbReference>
<dbReference type="Proteomes" id="UP000187495">
    <property type="component" value="Unassembled WGS sequence"/>
</dbReference>
<keyword evidence="13" id="KW-1185">Reference proteome</keyword>
<comment type="function">
    <text evidence="7 8">Catalyzes the reversible reaction in which hydroxymethyl group from 5,10-methylenetetrahydrofolate is transferred onto alpha-ketoisovalerate to form ketopantoate.</text>
</comment>
<evidence type="ECO:0000256" key="1">
    <source>
        <dbReference type="ARBA" id="ARBA00005033"/>
    </source>
</evidence>
<dbReference type="STRING" id="34061.B0189_09430"/>
<keyword evidence="12" id="KW-0489">Methyltransferase</keyword>
<dbReference type="UniPathway" id="UPA00028">
    <property type="reaction ID" value="UER00003"/>
</dbReference>
<protein>
    <recommendedName>
        <fullName evidence="8">3-methyl-2-oxobutanoate hydroxymethyltransferase</fullName>
        <ecNumber evidence="8">2.1.2.11</ecNumber>
    </recommendedName>
    <alternativeName>
        <fullName evidence="8">Ketopantoate hydroxymethyltransferase</fullName>
        <shortName evidence="8">KPHMT</shortName>
    </alternativeName>
</protein>
<evidence type="ECO:0000256" key="7">
    <source>
        <dbReference type="ARBA" id="ARBA00056497"/>
    </source>
</evidence>
<comment type="subcellular location">
    <subcellularLocation>
        <location evidence="8">Cytoplasm</location>
    </subcellularLocation>
</comment>
<evidence type="ECO:0000256" key="3">
    <source>
        <dbReference type="ARBA" id="ARBA00011424"/>
    </source>
</evidence>
<keyword evidence="5 8" id="KW-0808">Transferase</keyword>
<dbReference type="GO" id="GO:0032259">
    <property type="term" value="P:methylation"/>
    <property type="evidence" value="ECO:0007669"/>
    <property type="project" value="UniProtKB-KW"/>
</dbReference>
<proteinExistence type="inferred from homology"/>
<dbReference type="InterPro" id="IPR040442">
    <property type="entry name" value="Pyrv_kinase-like_dom_sf"/>
</dbReference>